<proteinExistence type="predicted"/>
<dbReference type="AlphaFoldDB" id="A0AAV7H914"/>
<reference evidence="1 2" key="1">
    <citation type="journal article" date="2021" name="Hortic Res">
        <title>Chromosome-scale assembly of the Dendrobium chrysotoxum genome enhances the understanding of orchid evolution.</title>
        <authorList>
            <person name="Zhang Y."/>
            <person name="Zhang G.Q."/>
            <person name="Zhang D."/>
            <person name="Liu X.D."/>
            <person name="Xu X.Y."/>
            <person name="Sun W.H."/>
            <person name="Yu X."/>
            <person name="Zhu X."/>
            <person name="Wang Z.W."/>
            <person name="Zhao X."/>
            <person name="Zhong W.Y."/>
            <person name="Chen H."/>
            <person name="Yin W.L."/>
            <person name="Huang T."/>
            <person name="Niu S.C."/>
            <person name="Liu Z.J."/>
        </authorList>
    </citation>
    <scope>NUCLEOTIDE SEQUENCE [LARGE SCALE GENOMIC DNA]</scope>
    <source>
        <strain evidence="1">Lindl</strain>
    </source>
</reference>
<dbReference type="InterPro" id="IPR004252">
    <property type="entry name" value="Probable_transposase_24"/>
</dbReference>
<name>A0AAV7H914_DENCH</name>
<dbReference type="Pfam" id="PF03004">
    <property type="entry name" value="Transposase_24"/>
    <property type="match status" value="1"/>
</dbReference>
<organism evidence="1 2">
    <name type="scientific">Dendrobium chrysotoxum</name>
    <name type="common">Orchid</name>
    <dbReference type="NCBI Taxonomy" id="161865"/>
    <lineage>
        <taxon>Eukaryota</taxon>
        <taxon>Viridiplantae</taxon>
        <taxon>Streptophyta</taxon>
        <taxon>Embryophyta</taxon>
        <taxon>Tracheophyta</taxon>
        <taxon>Spermatophyta</taxon>
        <taxon>Magnoliopsida</taxon>
        <taxon>Liliopsida</taxon>
        <taxon>Asparagales</taxon>
        <taxon>Orchidaceae</taxon>
        <taxon>Epidendroideae</taxon>
        <taxon>Malaxideae</taxon>
        <taxon>Dendrobiinae</taxon>
        <taxon>Dendrobium</taxon>
    </lineage>
</organism>
<accession>A0AAV7H914</accession>
<evidence type="ECO:0000313" key="2">
    <source>
        <dbReference type="Proteomes" id="UP000775213"/>
    </source>
</evidence>
<dbReference type="Proteomes" id="UP000775213">
    <property type="component" value="Unassembled WGS sequence"/>
</dbReference>
<dbReference type="EMBL" id="JAGFBR010000007">
    <property type="protein sequence ID" value="KAH0464560.1"/>
    <property type="molecule type" value="Genomic_DNA"/>
</dbReference>
<comment type="caution">
    <text evidence="1">The sequence shown here is derived from an EMBL/GenBank/DDBJ whole genome shotgun (WGS) entry which is preliminary data.</text>
</comment>
<sequence length="187" mass="20744">MEFLADRVTPESMTALPSNFSAGNFTAAFPAEITSVTFRRLNRRNYTGVFNIPMHILPASDHSGLVRVYGQSSAVLGVAQIIPEGEIKVDRTELLMLGALVVPFIQEVLGREPTPIELHSHTHKRQEDQQWVDESARRAYEQYIQLRESQAAVGEGSSAGSTDYFDYRTWSQAVGGMQHGRVYGLGS</sequence>
<gene>
    <name evidence="1" type="ORF">IEQ34_007346</name>
</gene>
<evidence type="ECO:0000313" key="1">
    <source>
        <dbReference type="EMBL" id="KAH0464560.1"/>
    </source>
</evidence>
<protein>
    <submittedName>
        <fullName evidence="1">Uncharacterized protein</fullName>
    </submittedName>
</protein>
<keyword evidence="2" id="KW-1185">Reference proteome</keyword>